<name>A0ABR0TST9_AURPU</name>
<evidence type="ECO:0000313" key="1">
    <source>
        <dbReference type="EMBL" id="KAK6006935.1"/>
    </source>
</evidence>
<sequence length="542" mass="60384">MAVPRVDNWLDTMYKKMGGNQQDAISLSTNAQEVLNQSMSWMDGYYDTTAGYIYSLDAAAALRHDTRSSAWYAIGLLARNQADDVNNAEKILANIVDGQYKDPAEQWFGDYQQEPEEPYVGTAAYPAKIYNSWDPNWRGFIGTTFIIGLEEFPHLLSKNVTNLLLESLRNSTIGDSYRVGGVDDDNLYPAYSNPSIMRAFVSGWTGRRLNDSNFTMAGEQYAQEIVDLFNRADTLSEFNSGTYTGVSLFGLTLWAKYLPADSIMTRYGERMIKATWDDVGQLWHPQLKNMAGPWDRSYGFDMNRYFSLMALWFWIIMGKDKSSLISRPQVMSHSADFAYGPLFAILGEFQTSMVPEDVLGALKEFRGEHVFTSSTYSPPFDTYPRNITSWLAPNISIGAETFDENVVGGPAINPSTFNPAVIQWSTGAGVGFITLHASENATTAVVSPNRLELSYPYGNSSSVFSLLVSTFANKRNVGSWSDIQGANVEITTNANTSYAVTFAGAYGGQDTVINDFEYWNISYTMPANFTGVPKLVLDIDLW</sequence>
<dbReference type="PANTHER" id="PTHR40616:SF1">
    <property type="entry name" value="LINALOOL DEHYDRATASE_ISOMERASE DOMAIN-CONTAINING PROTEIN"/>
    <property type="match status" value="1"/>
</dbReference>
<reference evidence="1 2" key="1">
    <citation type="submission" date="2023-11" db="EMBL/GenBank/DDBJ databases">
        <title>Draft genome sequence and annotation of the polyextremotolerant black yeast-like fungus Aureobasidium pullulans NRRL 62042.</title>
        <authorList>
            <person name="Dielentheis-Frenken M.R.E."/>
            <person name="Wibberg D."/>
            <person name="Blank L.M."/>
            <person name="Tiso T."/>
        </authorList>
    </citation>
    <scope>NUCLEOTIDE SEQUENCE [LARGE SCALE GENOMIC DNA]</scope>
    <source>
        <strain evidence="1 2">NRRL 62042</strain>
    </source>
</reference>
<proteinExistence type="predicted"/>
<dbReference type="PANTHER" id="PTHR40616">
    <property type="entry name" value="LINALOOL DEHYDRATASE_ISOMERASE DOMAIN-CONTAINING PROTEIN"/>
    <property type="match status" value="1"/>
</dbReference>
<organism evidence="1 2">
    <name type="scientific">Aureobasidium pullulans</name>
    <name type="common">Black yeast</name>
    <name type="synonym">Pullularia pullulans</name>
    <dbReference type="NCBI Taxonomy" id="5580"/>
    <lineage>
        <taxon>Eukaryota</taxon>
        <taxon>Fungi</taxon>
        <taxon>Dikarya</taxon>
        <taxon>Ascomycota</taxon>
        <taxon>Pezizomycotina</taxon>
        <taxon>Dothideomycetes</taxon>
        <taxon>Dothideomycetidae</taxon>
        <taxon>Dothideales</taxon>
        <taxon>Saccotheciaceae</taxon>
        <taxon>Aureobasidium</taxon>
    </lineage>
</organism>
<gene>
    <name evidence="1" type="ORF">QM012_005943</name>
</gene>
<protein>
    <recommendedName>
        <fullName evidence="3">DUF1793-domain-containing protein</fullName>
    </recommendedName>
</protein>
<dbReference type="EMBL" id="JASGXD010000003">
    <property type="protein sequence ID" value="KAK6006935.1"/>
    <property type="molecule type" value="Genomic_DNA"/>
</dbReference>
<keyword evidence="2" id="KW-1185">Reference proteome</keyword>
<evidence type="ECO:0008006" key="3">
    <source>
        <dbReference type="Google" id="ProtNLM"/>
    </source>
</evidence>
<comment type="caution">
    <text evidence="1">The sequence shown here is derived from an EMBL/GenBank/DDBJ whole genome shotgun (WGS) entry which is preliminary data.</text>
</comment>
<evidence type="ECO:0000313" key="2">
    <source>
        <dbReference type="Proteomes" id="UP001341245"/>
    </source>
</evidence>
<accession>A0ABR0TST9</accession>
<dbReference type="Proteomes" id="UP001341245">
    <property type="component" value="Unassembled WGS sequence"/>
</dbReference>